<name>F0Y1K1_AURAN</name>
<proteinExistence type="predicted"/>
<organism evidence="8">
    <name type="scientific">Aureococcus anophagefferens</name>
    <name type="common">Harmful bloom alga</name>
    <dbReference type="NCBI Taxonomy" id="44056"/>
    <lineage>
        <taxon>Eukaryota</taxon>
        <taxon>Sar</taxon>
        <taxon>Stramenopiles</taxon>
        <taxon>Ochrophyta</taxon>
        <taxon>Pelagophyceae</taxon>
        <taxon>Pelagomonadales</taxon>
        <taxon>Pelagomonadaceae</taxon>
        <taxon>Aureococcus</taxon>
    </lineage>
</organism>
<feature type="chain" id="PRO_5012022726" description="LrgB-like protein" evidence="6">
    <location>
        <begin position="16"/>
        <end position="465"/>
    </location>
</feature>
<evidence type="ECO:0000256" key="2">
    <source>
        <dbReference type="ARBA" id="ARBA00022692"/>
    </source>
</evidence>
<dbReference type="KEGG" id="aaf:AURANDRAFT_62358"/>
<evidence type="ECO:0000256" key="6">
    <source>
        <dbReference type="SAM" id="SignalP"/>
    </source>
</evidence>
<protein>
    <recommendedName>
        <fullName evidence="9">LrgB-like protein</fullName>
    </recommendedName>
</protein>
<dbReference type="eggNOG" id="ENOG502QQ63">
    <property type="taxonomic scope" value="Eukaryota"/>
</dbReference>
<dbReference type="PANTHER" id="PTHR30249:SF0">
    <property type="entry name" value="PLASTIDAL GLYCOLATE_GLYCERATE TRANSLOCATOR 1, CHLOROPLASTIC"/>
    <property type="match status" value="1"/>
</dbReference>
<dbReference type="OMA" id="AWINAWR"/>
<evidence type="ECO:0008006" key="9">
    <source>
        <dbReference type="Google" id="ProtNLM"/>
    </source>
</evidence>
<dbReference type="PANTHER" id="PTHR30249">
    <property type="entry name" value="PUTATIVE SEROTONIN TRANSPORTER"/>
    <property type="match status" value="1"/>
</dbReference>
<accession>F0Y1K1</accession>
<dbReference type="InterPro" id="IPR007300">
    <property type="entry name" value="CidB/LrgB"/>
</dbReference>
<evidence type="ECO:0000256" key="4">
    <source>
        <dbReference type="ARBA" id="ARBA00023136"/>
    </source>
</evidence>
<dbReference type="EMBL" id="GL833123">
    <property type="protein sequence ID" value="EGB10838.1"/>
    <property type="molecule type" value="Genomic_DNA"/>
</dbReference>
<dbReference type="RefSeq" id="XP_009034420.1">
    <property type="nucleotide sequence ID" value="XM_009036172.1"/>
</dbReference>
<keyword evidence="4 5" id="KW-0472">Membrane</keyword>
<dbReference type="Proteomes" id="UP000002729">
    <property type="component" value="Unassembled WGS sequence"/>
</dbReference>
<keyword evidence="2 5" id="KW-0812">Transmembrane</keyword>
<evidence type="ECO:0000256" key="3">
    <source>
        <dbReference type="ARBA" id="ARBA00022989"/>
    </source>
</evidence>
<dbReference type="GO" id="GO:0016020">
    <property type="term" value="C:membrane"/>
    <property type="evidence" value="ECO:0007669"/>
    <property type="project" value="UniProtKB-SubCell"/>
</dbReference>
<evidence type="ECO:0000313" key="7">
    <source>
        <dbReference type="EMBL" id="EGB10838.1"/>
    </source>
</evidence>
<reference evidence="7 8" key="1">
    <citation type="journal article" date="2011" name="Proc. Natl. Acad. Sci. U.S.A.">
        <title>Niche of harmful alga Aureococcus anophagefferens revealed through ecogenomics.</title>
        <authorList>
            <person name="Gobler C.J."/>
            <person name="Berry D.L."/>
            <person name="Dyhrman S.T."/>
            <person name="Wilhelm S.W."/>
            <person name="Salamov A."/>
            <person name="Lobanov A.V."/>
            <person name="Zhang Y."/>
            <person name="Collier J.L."/>
            <person name="Wurch L.L."/>
            <person name="Kustka A.B."/>
            <person name="Dill B.D."/>
            <person name="Shah M."/>
            <person name="VerBerkmoes N.C."/>
            <person name="Kuo A."/>
            <person name="Terry A."/>
            <person name="Pangilinan J."/>
            <person name="Lindquist E.A."/>
            <person name="Lucas S."/>
            <person name="Paulsen I.T."/>
            <person name="Hattenrath-Lehmann T.K."/>
            <person name="Talmage S.C."/>
            <person name="Walker E.A."/>
            <person name="Koch F."/>
            <person name="Burson A.M."/>
            <person name="Marcoval M.A."/>
            <person name="Tang Y.Z."/>
            <person name="Lecleir G.R."/>
            <person name="Coyne K.J."/>
            <person name="Berg G.M."/>
            <person name="Bertrand E.M."/>
            <person name="Saito M.A."/>
            <person name="Gladyshev V.N."/>
            <person name="Grigoriev I.V."/>
        </authorList>
    </citation>
    <scope>NUCLEOTIDE SEQUENCE [LARGE SCALE GENOMIC DNA]</scope>
    <source>
        <strain evidence="8">CCMP 1984</strain>
    </source>
</reference>
<feature type="transmembrane region" description="Helical" evidence="5">
    <location>
        <begin position="77"/>
        <end position="94"/>
    </location>
</feature>
<keyword evidence="3 5" id="KW-1133">Transmembrane helix</keyword>
<dbReference type="GeneID" id="20223854"/>
<keyword evidence="6" id="KW-0732">Signal</keyword>
<feature type="signal peptide" evidence="6">
    <location>
        <begin position="1"/>
        <end position="15"/>
    </location>
</feature>
<evidence type="ECO:0000313" key="8">
    <source>
        <dbReference type="Proteomes" id="UP000002729"/>
    </source>
</evidence>
<evidence type="ECO:0000256" key="1">
    <source>
        <dbReference type="ARBA" id="ARBA00004141"/>
    </source>
</evidence>
<evidence type="ECO:0000256" key="5">
    <source>
        <dbReference type="SAM" id="Phobius"/>
    </source>
</evidence>
<dbReference type="OrthoDB" id="2502820at2759"/>
<gene>
    <name evidence="7" type="ORF">AURANDRAFT_62358</name>
</gene>
<dbReference type="Pfam" id="PF04172">
    <property type="entry name" value="LrgB"/>
    <property type="match status" value="1"/>
</dbReference>
<dbReference type="AlphaFoldDB" id="F0Y1K1"/>
<dbReference type="InParanoid" id="F0Y1K1"/>
<feature type="transmembrane region" description="Helical" evidence="5">
    <location>
        <begin position="145"/>
        <end position="165"/>
    </location>
</feature>
<sequence length="465" mass="45168">MRLALACLAIASGHAFRAPTSTLRPTRSWAAPKRPTTALAVAADAGASDRQLGVRVGGALALCGLDELCRVAFRGTGLPHSLAGGAALVAALVAGRGAGERAHAAVLAPGAALVLAWMPVFFAPSLVALPLAAPVVSSPADAARLAAVVVGGLALSLASTAWIAGRFDGAPPAPQQAVAAGRPGVAFGTPLRAPLWVLAAAGAAGAVATELRAPLPLRACFVGATLASFVSGTRLTKALAASDAKAFKVAAKALHPVAVCAVTTSAVARLVARLAGADAAGALRAYVALCGAPLQRLLGPSVLALAVGVYGRRRDVAANWKAVAATTAAGVGVGLYGTALLARAAGLPPAARLALLPRCITSPLAIAVCTSLGEDHAAAVALVVVTGVLGAAGGPPALTALGATKPLPRGLAMGAAAHGIGTAQMGSEPEAQPFAAIAMSLVGAASVVAASLPPTRAALRAVAGV</sequence>
<feature type="transmembrane region" description="Helical" evidence="5">
    <location>
        <begin position="106"/>
        <end position="133"/>
    </location>
</feature>
<comment type="subcellular location">
    <subcellularLocation>
        <location evidence="1">Membrane</location>
        <topology evidence="1">Multi-pass membrane protein</topology>
    </subcellularLocation>
</comment>
<keyword evidence="8" id="KW-1185">Reference proteome</keyword>